<evidence type="ECO:0000256" key="1">
    <source>
        <dbReference type="ARBA" id="ARBA00004141"/>
    </source>
</evidence>
<organism evidence="9 10">
    <name type="scientific">Gnomoniopsis smithogilvyi</name>
    <dbReference type="NCBI Taxonomy" id="1191159"/>
    <lineage>
        <taxon>Eukaryota</taxon>
        <taxon>Fungi</taxon>
        <taxon>Dikarya</taxon>
        <taxon>Ascomycota</taxon>
        <taxon>Pezizomycotina</taxon>
        <taxon>Sordariomycetes</taxon>
        <taxon>Sordariomycetidae</taxon>
        <taxon>Diaporthales</taxon>
        <taxon>Gnomoniaceae</taxon>
        <taxon>Gnomoniopsis</taxon>
    </lineage>
</organism>
<comment type="similarity">
    <text evidence="5">Belongs to the SAT4 family.</text>
</comment>
<dbReference type="AlphaFoldDB" id="A0A9W9CWC8"/>
<keyword evidence="10" id="KW-1185">Reference proteome</keyword>
<feature type="transmembrane region" description="Helical" evidence="7">
    <location>
        <begin position="76"/>
        <end position="96"/>
    </location>
</feature>
<dbReference type="Proteomes" id="UP001140453">
    <property type="component" value="Unassembled WGS sequence"/>
</dbReference>
<dbReference type="EMBL" id="JAPEVB010000004">
    <property type="protein sequence ID" value="KAJ4389662.1"/>
    <property type="molecule type" value="Genomic_DNA"/>
</dbReference>
<dbReference type="PANTHER" id="PTHR33048:SF134">
    <property type="entry name" value="INTEGRAL MEMBRANE PROTEIN"/>
    <property type="match status" value="1"/>
</dbReference>
<evidence type="ECO:0000256" key="4">
    <source>
        <dbReference type="ARBA" id="ARBA00023136"/>
    </source>
</evidence>
<accession>A0A9W9CWC8</accession>
<feature type="domain" description="Rhodopsin" evidence="8">
    <location>
        <begin position="2"/>
        <end position="137"/>
    </location>
</feature>
<evidence type="ECO:0000256" key="6">
    <source>
        <dbReference type="SAM" id="MobiDB-lite"/>
    </source>
</evidence>
<evidence type="ECO:0000256" key="3">
    <source>
        <dbReference type="ARBA" id="ARBA00022989"/>
    </source>
</evidence>
<dbReference type="GO" id="GO:0016020">
    <property type="term" value="C:membrane"/>
    <property type="evidence" value="ECO:0007669"/>
    <property type="project" value="UniProtKB-SubCell"/>
</dbReference>
<dbReference type="PANTHER" id="PTHR33048">
    <property type="entry name" value="PTH11-LIKE INTEGRAL MEMBRANE PROTEIN (AFU_ORTHOLOGUE AFUA_5G11245)"/>
    <property type="match status" value="1"/>
</dbReference>
<proteinExistence type="inferred from homology"/>
<feature type="region of interest" description="Disordered" evidence="6">
    <location>
        <begin position="163"/>
        <end position="195"/>
    </location>
</feature>
<comment type="caution">
    <text evidence="9">The sequence shown here is derived from an EMBL/GenBank/DDBJ whole genome shotgun (WGS) entry which is preliminary data.</text>
</comment>
<dbReference type="InterPro" id="IPR052337">
    <property type="entry name" value="SAT4-like"/>
</dbReference>
<evidence type="ECO:0000256" key="7">
    <source>
        <dbReference type="SAM" id="Phobius"/>
    </source>
</evidence>
<keyword evidence="4 7" id="KW-0472">Membrane</keyword>
<evidence type="ECO:0000259" key="8">
    <source>
        <dbReference type="Pfam" id="PF20684"/>
    </source>
</evidence>
<evidence type="ECO:0000313" key="10">
    <source>
        <dbReference type="Proteomes" id="UP001140453"/>
    </source>
</evidence>
<keyword evidence="3 7" id="KW-1133">Transmembrane helix</keyword>
<feature type="compositionally biased region" description="Polar residues" evidence="6">
    <location>
        <begin position="184"/>
        <end position="195"/>
    </location>
</feature>
<keyword evidence="2 7" id="KW-0812">Transmembrane</keyword>
<dbReference type="OrthoDB" id="5393606at2759"/>
<gene>
    <name evidence="9" type="ORF">N0V93_007134</name>
</gene>
<evidence type="ECO:0000256" key="5">
    <source>
        <dbReference type="ARBA" id="ARBA00038359"/>
    </source>
</evidence>
<dbReference type="InterPro" id="IPR049326">
    <property type="entry name" value="Rhodopsin_dom_fungi"/>
</dbReference>
<protein>
    <recommendedName>
        <fullName evidence="8">Rhodopsin domain-containing protein</fullName>
    </recommendedName>
</protein>
<reference evidence="9" key="1">
    <citation type="submission" date="2022-10" db="EMBL/GenBank/DDBJ databases">
        <title>Tapping the CABI collections for fungal endophytes: first genome assemblies for Collariella, Neodidymelliopsis, Ascochyta clinopodiicola, Didymella pomorum, Didymosphaeria variabile, Neocosmospora piperis and Neocucurbitaria cava.</title>
        <authorList>
            <person name="Hill R."/>
        </authorList>
    </citation>
    <scope>NUCLEOTIDE SEQUENCE</scope>
    <source>
        <strain evidence="9">IMI 355082</strain>
    </source>
</reference>
<name>A0A9W9CWC8_9PEZI</name>
<evidence type="ECO:0000256" key="2">
    <source>
        <dbReference type="ARBA" id="ARBA00022692"/>
    </source>
</evidence>
<sequence>MFLANLLTCRPISGNWAAFTAAPTQALNGAACVNPIPRYWTSQVVDIFTDILIFILPQPLVWGLQMSTSKKVGVSAVFAVGAFVLAIGVIRLAIFIEAGKQAAKSYDVTYDQAPTHYWTELECAIAVICACLPTLRVNIFTIIVSKVRSYASNFWLQISGRRQGSKSTSNLSCLDEDGRDASTDTESPFQPASHNNQTISMSTMAVPHHYPVYYDTSAIDLERQGYLESQDYVERQDIQQRQANQHRRDYQQQAFTNFAYVGEPPVQWGVPGPYKQYYQDDS</sequence>
<comment type="subcellular location">
    <subcellularLocation>
        <location evidence="1">Membrane</location>
        <topology evidence="1">Multi-pass membrane protein</topology>
    </subcellularLocation>
</comment>
<dbReference type="Pfam" id="PF20684">
    <property type="entry name" value="Fung_rhodopsin"/>
    <property type="match status" value="1"/>
</dbReference>
<evidence type="ECO:0000313" key="9">
    <source>
        <dbReference type="EMBL" id="KAJ4389662.1"/>
    </source>
</evidence>
<feature type="compositionally biased region" description="Polar residues" evidence="6">
    <location>
        <begin position="163"/>
        <end position="172"/>
    </location>
</feature>